<reference evidence="2" key="1">
    <citation type="journal article" date="2019" name="Int. J. Syst. Evol. Microbiol.">
        <title>The Global Catalogue of Microorganisms (GCM) 10K type strain sequencing project: providing services to taxonomists for standard genome sequencing and annotation.</title>
        <authorList>
            <consortium name="The Broad Institute Genomics Platform"/>
            <consortium name="The Broad Institute Genome Sequencing Center for Infectious Disease"/>
            <person name="Wu L."/>
            <person name="Ma J."/>
        </authorList>
    </citation>
    <scope>NUCLEOTIDE SEQUENCE [LARGE SCALE GENOMIC DNA]</scope>
    <source>
        <strain evidence="2">CGMCC 1.12849</strain>
    </source>
</reference>
<gene>
    <name evidence="1" type="ORF">ACFO7V_18545</name>
</gene>
<evidence type="ECO:0008006" key="3">
    <source>
        <dbReference type="Google" id="ProtNLM"/>
    </source>
</evidence>
<proteinExistence type="predicted"/>
<dbReference type="RefSeq" id="WP_382412654.1">
    <property type="nucleotide sequence ID" value="NZ_JBHSHE010000103.1"/>
</dbReference>
<sequence>GRPRSTGNHTCCRCQQLVAKIRVRWTDGSVCGVCFTQATHTYGTCPDCREHRMLPGISSATGEPICRDCAGIATELTCTRCRREAERFRAGLCMQCTLTDDLTAVLKPNEDLRLHRLIKLLTETGRPESIYTYMRPGTKARHLLEKIGNRNLALTHEAFDELPTSTAAEHLRALLIHHRMMPERGNENLARFEQWITARVASLPTDGTSHIVELFARWRHLKRIRDKAADPETNHSTAISAAKQEITEAGKLLLWLKETHDIGAEKLQQKHIDDYLSSGPSTRKHIRNFVRWLNSQPSSRTHELDTPFRKAQANPMITHMQRTELVRNCLEHQQVARSTRLAGLILLLWAHPLNKIVLLRREHLITAPDGMRLKLGATPAAVPTALTELFWQQLQNPENSNTTNAGTDWLFPGTRAGQHLHPDTLAGRLKVLGIDPQRARNATLRSLTQEVDGRTLMDLLGYSPGIIAQHASRAAAPMADYIDLKRSAPQIEENP</sequence>
<evidence type="ECO:0000313" key="1">
    <source>
        <dbReference type="EMBL" id="MFC4718120.1"/>
    </source>
</evidence>
<organism evidence="1 2">
    <name type="scientific">Glutamicibacter bergerei</name>
    <dbReference type="NCBI Taxonomy" id="256702"/>
    <lineage>
        <taxon>Bacteria</taxon>
        <taxon>Bacillati</taxon>
        <taxon>Actinomycetota</taxon>
        <taxon>Actinomycetes</taxon>
        <taxon>Micrococcales</taxon>
        <taxon>Micrococcaceae</taxon>
        <taxon>Glutamicibacter</taxon>
    </lineage>
</organism>
<feature type="non-terminal residue" evidence="1">
    <location>
        <position position="1"/>
    </location>
</feature>
<protein>
    <recommendedName>
        <fullName evidence="3">Recombinase XerD</fullName>
    </recommendedName>
</protein>
<comment type="caution">
    <text evidence="1">The sequence shown here is derived from an EMBL/GenBank/DDBJ whole genome shotgun (WGS) entry which is preliminary data.</text>
</comment>
<accession>A0ABV9MRE0</accession>
<name>A0ABV9MRE0_9MICC</name>
<keyword evidence="2" id="KW-1185">Reference proteome</keyword>
<dbReference type="EMBL" id="JBHSHE010000103">
    <property type="protein sequence ID" value="MFC4718120.1"/>
    <property type="molecule type" value="Genomic_DNA"/>
</dbReference>
<evidence type="ECO:0000313" key="2">
    <source>
        <dbReference type="Proteomes" id="UP001595884"/>
    </source>
</evidence>
<dbReference type="Proteomes" id="UP001595884">
    <property type="component" value="Unassembled WGS sequence"/>
</dbReference>